<dbReference type="EMBL" id="NBNE01001402">
    <property type="protein sequence ID" value="OWZ14151.1"/>
    <property type="molecule type" value="Genomic_DNA"/>
</dbReference>
<name>A0A225W8T8_9STRA</name>
<sequence length="152" mass="16802">MLGDVVGAFRHIPVYAGAVLMFGFRYKDLLVIDLSCGFGWCGSPAYYAVEGELINYFYEFDSRATRFKRAEIHTVGNKDQGARLVVGHGSRMASIPPGKMSKAFDRVQNLISTSSTSKTELLQGAFGMWLPVLGLRVEFPKPTIGIKLRTAF</sequence>
<protein>
    <submittedName>
        <fullName evidence="1">Uncharacterized protein</fullName>
    </submittedName>
</protein>
<comment type="caution">
    <text evidence="1">The sequence shown here is derived from an EMBL/GenBank/DDBJ whole genome shotgun (WGS) entry which is preliminary data.</text>
</comment>
<dbReference type="AlphaFoldDB" id="A0A225W8T8"/>
<dbReference type="STRING" id="4795.A0A225W8T8"/>
<dbReference type="Proteomes" id="UP000198211">
    <property type="component" value="Unassembled WGS sequence"/>
</dbReference>
<proteinExistence type="predicted"/>
<accession>A0A225W8T8</accession>
<reference evidence="2" key="1">
    <citation type="submission" date="2017-03" db="EMBL/GenBank/DDBJ databases">
        <title>Phytopthora megakarya and P. palmivora, two closely related causual agents of cacao black pod achieved similar genome size and gene model numbers by different mechanisms.</title>
        <authorList>
            <person name="Ali S."/>
            <person name="Shao J."/>
            <person name="Larry D.J."/>
            <person name="Kronmiller B."/>
            <person name="Shen D."/>
            <person name="Strem M.D."/>
            <person name="Melnick R.L."/>
            <person name="Guiltinan M.J."/>
            <person name="Tyler B.M."/>
            <person name="Meinhardt L.W."/>
            <person name="Bailey B.A."/>
        </authorList>
    </citation>
    <scope>NUCLEOTIDE SEQUENCE [LARGE SCALE GENOMIC DNA]</scope>
    <source>
        <strain evidence="2">zdho120</strain>
    </source>
</reference>
<gene>
    <name evidence="1" type="ORF">PHMEG_00012406</name>
</gene>
<organism evidence="1 2">
    <name type="scientific">Phytophthora megakarya</name>
    <dbReference type="NCBI Taxonomy" id="4795"/>
    <lineage>
        <taxon>Eukaryota</taxon>
        <taxon>Sar</taxon>
        <taxon>Stramenopiles</taxon>
        <taxon>Oomycota</taxon>
        <taxon>Peronosporomycetes</taxon>
        <taxon>Peronosporales</taxon>
        <taxon>Peronosporaceae</taxon>
        <taxon>Phytophthora</taxon>
    </lineage>
</organism>
<keyword evidence="2" id="KW-1185">Reference proteome</keyword>
<evidence type="ECO:0000313" key="2">
    <source>
        <dbReference type="Proteomes" id="UP000198211"/>
    </source>
</evidence>
<evidence type="ECO:0000313" key="1">
    <source>
        <dbReference type="EMBL" id="OWZ14151.1"/>
    </source>
</evidence>